<dbReference type="PANTHER" id="PTHR31062">
    <property type="entry name" value="XYLOGLUCAN ENDOTRANSGLUCOSYLASE/HYDROLASE PROTEIN 8-RELATED"/>
    <property type="match status" value="1"/>
</dbReference>
<dbReference type="Gene3D" id="2.60.120.200">
    <property type="match status" value="1"/>
</dbReference>
<accession>A0AAP0GM78</accession>
<comment type="similarity">
    <text evidence="7">Belongs to the glycosyl hydrolase 16 family.</text>
</comment>
<evidence type="ECO:0000256" key="1">
    <source>
        <dbReference type="ARBA" id="ARBA00022679"/>
    </source>
</evidence>
<gene>
    <name evidence="9" type="ORF">SSX86_024621</name>
</gene>
<dbReference type="PROSITE" id="PS01034">
    <property type="entry name" value="GH16_1"/>
    <property type="match status" value="1"/>
</dbReference>
<keyword evidence="1 7" id="KW-0808">Transferase</keyword>
<reference evidence="9 10" key="1">
    <citation type="submission" date="2024-04" db="EMBL/GenBank/DDBJ databases">
        <title>The reference genome of an endangered Asteraceae, Deinandra increscens subsp. villosa, native to the Central Coast of California.</title>
        <authorList>
            <person name="Guilliams M."/>
            <person name="Hasenstab-Lehman K."/>
            <person name="Meyer R."/>
            <person name="Mcevoy S."/>
        </authorList>
    </citation>
    <scope>NUCLEOTIDE SEQUENCE [LARGE SCALE GENOMIC DNA]</scope>
    <source>
        <tissue evidence="9">Leaf</tissue>
    </source>
</reference>
<dbReference type="EMBL" id="JBCNJP010000025">
    <property type="protein sequence ID" value="KAK9053547.1"/>
    <property type="molecule type" value="Genomic_DNA"/>
</dbReference>
<dbReference type="InterPro" id="IPR013320">
    <property type="entry name" value="ConA-like_dom_sf"/>
</dbReference>
<evidence type="ECO:0000256" key="2">
    <source>
        <dbReference type="ARBA" id="ARBA00022801"/>
    </source>
</evidence>
<protein>
    <recommendedName>
        <fullName evidence="7">Xyloglucan endotransglucosylase/hydrolase</fullName>
        <ecNumber evidence="7">2.4.1.207</ecNumber>
    </recommendedName>
</protein>
<feature type="domain" description="GH16" evidence="8">
    <location>
        <begin position="23"/>
        <end position="224"/>
    </location>
</feature>
<keyword evidence="7" id="KW-0961">Cell wall biogenesis/degradation</keyword>
<evidence type="ECO:0000259" key="8">
    <source>
        <dbReference type="PROSITE" id="PS51762"/>
    </source>
</evidence>
<evidence type="ECO:0000256" key="3">
    <source>
        <dbReference type="ARBA" id="ARBA00023157"/>
    </source>
</evidence>
<feature type="chain" id="PRO_5042667370" description="Xyloglucan endotransglucosylase/hydrolase" evidence="7">
    <location>
        <begin position="19"/>
        <end position="296"/>
    </location>
</feature>
<dbReference type="InterPro" id="IPR016455">
    <property type="entry name" value="XTH"/>
</dbReference>
<dbReference type="GO" id="GO:0010411">
    <property type="term" value="P:xyloglucan metabolic process"/>
    <property type="evidence" value="ECO:0007669"/>
    <property type="project" value="InterPro"/>
</dbReference>
<dbReference type="Pfam" id="PF00722">
    <property type="entry name" value="Glyco_hydro_16"/>
    <property type="match status" value="1"/>
</dbReference>
<keyword evidence="3" id="KW-1015">Disulfide bond</keyword>
<evidence type="ECO:0000256" key="5">
    <source>
        <dbReference type="ARBA" id="ARBA00023295"/>
    </source>
</evidence>
<evidence type="ECO:0000313" key="9">
    <source>
        <dbReference type="EMBL" id="KAK9053547.1"/>
    </source>
</evidence>
<organism evidence="9 10">
    <name type="scientific">Deinandra increscens subsp. villosa</name>
    <dbReference type="NCBI Taxonomy" id="3103831"/>
    <lineage>
        <taxon>Eukaryota</taxon>
        <taxon>Viridiplantae</taxon>
        <taxon>Streptophyta</taxon>
        <taxon>Embryophyta</taxon>
        <taxon>Tracheophyta</taxon>
        <taxon>Spermatophyta</taxon>
        <taxon>Magnoliopsida</taxon>
        <taxon>eudicotyledons</taxon>
        <taxon>Gunneridae</taxon>
        <taxon>Pentapetalae</taxon>
        <taxon>asterids</taxon>
        <taxon>campanulids</taxon>
        <taxon>Asterales</taxon>
        <taxon>Asteraceae</taxon>
        <taxon>Asteroideae</taxon>
        <taxon>Heliantheae alliance</taxon>
        <taxon>Madieae</taxon>
        <taxon>Madiinae</taxon>
        <taxon>Deinandra</taxon>
    </lineage>
</organism>
<keyword evidence="4" id="KW-0325">Glycoprotein</keyword>
<evidence type="ECO:0000256" key="4">
    <source>
        <dbReference type="ARBA" id="ARBA00023180"/>
    </source>
</evidence>
<evidence type="ECO:0000256" key="7">
    <source>
        <dbReference type="RuleBase" id="RU361120"/>
    </source>
</evidence>
<feature type="active site" description="Nucleophile" evidence="6">
    <location>
        <position position="111"/>
    </location>
</feature>
<keyword evidence="7" id="KW-0134">Cell wall</keyword>
<dbReference type="InterPro" id="IPR010713">
    <property type="entry name" value="XET_C"/>
</dbReference>
<evidence type="ECO:0000256" key="6">
    <source>
        <dbReference type="PIRSR" id="PIRSR005604-1"/>
    </source>
</evidence>
<keyword evidence="7" id="KW-0052">Apoplast</keyword>
<dbReference type="InterPro" id="IPR000757">
    <property type="entry name" value="Beta-glucanase-like"/>
</dbReference>
<sequence length="296" mass="34257">MSLRLLLIKVTMIAMLRTFFVAGDAAIGDASFDENYNVTWGDDHVLFLNQGREVRLLLDETSGAGFTSKSYYGSGYFHMKIKLPANDSGGLVTAFYLYLNSSVHDKLVHDELDFEFLGNRPDKPIILQTNVFTNGVGNRERRFSLWFDPTADFHYYKILWNHHQIVFFVDDIPIRVFKNNIIKGVGYPNRTMQVVVSLWDGSNWATDGGQVKADYSNGPFEAHFQDFNIHGCLSPLTKPNNNCFSQDYWWNAENYWILNSHQQKAYEFVTKTYMIYNYCTDGIGRRKPKDYQECFV</sequence>
<keyword evidence="7" id="KW-0732">Signal</keyword>
<dbReference type="CDD" id="cd02176">
    <property type="entry name" value="GH16_XET"/>
    <property type="match status" value="1"/>
</dbReference>
<proteinExistence type="inferred from homology"/>
<comment type="PTM">
    <text evidence="7">Contains at least one intrachain disulfide bond essential for its enzymatic activity.</text>
</comment>
<evidence type="ECO:0000313" key="10">
    <source>
        <dbReference type="Proteomes" id="UP001408789"/>
    </source>
</evidence>
<feature type="active site" description="Proton donor" evidence="6">
    <location>
        <position position="115"/>
    </location>
</feature>
<dbReference type="Pfam" id="PF06955">
    <property type="entry name" value="XET_C"/>
    <property type="match status" value="1"/>
</dbReference>
<dbReference type="PIRSF" id="PIRSF005604">
    <property type="entry name" value="XET"/>
    <property type="match status" value="1"/>
</dbReference>
<name>A0AAP0GM78_9ASTR</name>
<dbReference type="EC" id="2.4.1.207" evidence="7"/>
<dbReference type="SUPFAM" id="SSF49899">
    <property type="entry name" value="Concanavalin A-like lectins/glucanases"/>
    <property type="match status" value="1"/>
</dbReference>
<comment type="function">
    <text evidence="7">Catalyzes xyloglucan endohydrolysis (XEH) and/or endotransglycosylation (XET). Cleaves and religates xyloglucan polymers, an essential constituent of the primary cell wall, and thereby participates in cell wall construction of growing tissues.</text>
</comment>
<dbReference type="PROSITE" id="PS51762">
    <property type="entry name" value="GH16_2"/>
    <property type="match status" value="1"/>
</dbReference>
<comment type="caution">
    <text evidence="9">The sequence shown here is derived from an EMBL/GenBank/DDBJ whole genome shotgun (WGS) entry which is preliminary data.</text>
</comment>
<keyword evidence="7" id="KW-0964">Secreted</keyword>
<comment type="subcellular location">
    <subcellularLocation>
        <location evidence="7">Secreted</location>
        <location evidence="7">Cell wall</location>
    </subcellularLocation>
    <subcellularLocation>
        <location evidence="7">Secreted</location>
        <location evidence="7">Extracellular space</location>
        <location evidence="7">Apoplast</location>
    </subcellularLocation>
</comment>
<keyword evidence="10" id="KW-1185">Reference proteome</keyword>
<dbReference type="GO" id="GO:0071555">
    <property type="term" value="P:cell wall organization"/>
    <property type="evidence" value="ECO:0007669"/>
    <property type="project" value="UniProtKB-KW"/>
</dbReference>
<dbReference type="InterPro" id="IPR044791">
    <property type="entry name" value="Beta-glucanase/XTH"/>
</dbReference>
<dbReference type="Proteomes" id="UP001408789">
    <property type="component" value="Unassembled WGS sequence"/>
</dbReference>
<keyword evidence="5 7" id="KW-0326">Glycosidase</keyword>
<dbReference type="GO" id="GO:0042546">
    <property type="term" value="P:cell wall biogenesis"/>
    <property type="evidence" value="ECO:0007669"/>
    <property type="project" value="InterPro"/>
</dbReference>
<dbReference type="GO" id="GO:0048046">
    <property type="term" value="C:apoplast"/>
    <property type="evidence" value="ECO:0007669"/>
    <property type="project" value="UniProtKB-SubCell"/>
</dbReference>
<dbReference type="InterPro" id="IPR008263">
    <property type="entry name" value="GH16_AS"/>
</dbReference>
<dbReference type="AlphaFoldDB" id="A0AAP0GM78"/>
<feature type="signal peptide" evidence="7">
    <location>
        <begin position="1"/>
        <end position="18"/>
    </location>
</feature>
<keyword evidence="2 7" id="KW-0378">Hydrolase</keyword>
<dbReference type="GO" id="GO:0016762">
    <property type="term" value="F:xyloglucan:xyloglucosyl transferase activity"/>
    <property type="evidence" value="ECO:0007669"/>
    <property type="project" value="UniProtKB-EC"/>
</dbReference>
<dbReference type="GO" id="GO:0004553">
    <property type="term" value="F:hydrolase activity, hydrolyzing O-glycosyl compounds"/>
    <property type="evidence" value="ECO:0007669"/>
    <property type="project" value="InterPro"/>
</dbReference>